<evidence type="ECO:0000313" key="9">
    <source>
        <dbReference type="Proteomes" id="UP001216510"/>
    </source>
</evidence>
<dbReference type="EMBL" id="CP119083">
    <property type="protein sequence ID" value="WEF31324.1"/>
    <property type="molecule type" value="Genomic_DNA"/>
</dbReference>
<comment type="similarity">
    <text evidence="1">Belongs to the CcdB toxin family.</text>
</comment>
<reference evidence="8 9" key="1">
    <citation type="submission" date="2023-02" db="EMBL/GenBank/DDBJ databases">
        <title>Gemone sequence of Telluria chitinolytica ACM 3522T.</title>
        <authorList>
            <person name="Frediansyah A."/>
            <person name="Miess H."/>
            <person name="Gross H."/>
        </authorList>
    </citation>
    <scope>NUCLEOTIDE SEQUENCE [LARGE SCALE GENOMIC DNA]</scope>
    <source>
        <strain evidence="8 9">ACM 3522</strain>
    </source>
</reference>
<evidence type="ECO:0000313" key="8">
    <source>
        <dbReference type="EMBL" id="WEF31324.1"/>
    </source>
</evidence>
<dbReference type="Pfam" id="PF01845">
    <property type="entry name" value="CcdB"/>
    <property type="match status" value="1"/>
</dbReference>
<evidence type="ECO:0000256" key="4">
    <source>
        <dbReference type="ARBA" id="ARBA00023015"/>
    </source>
</evidence>
<evidence type="ECO:0000256" key="6">
    <source>
        <dbReference type="ARBA" id="ARBA00029628"/>
    </source>
</evidence>
<keyword evidence="4" id="KW-0805">Transcription regulation</keyword>
<dbReference type="InterPro" id="IPR011067">
    <property type="entry name" value="Plasmid_toxin/cell-grow_inhib"/>
</dbReference>
<gene>
    <name evidence="8" type="ORF">PX653_17885</name>
</gene>
<dbReference type="InterPro" id="IPR002712">
    <property type="entry name" value="CcdB"/>
</dbReference>
<dbReference type="RefSeq" id="WP_277414100.1">
    <property type="nucleotide sequence ID" value="NZ_CP119083.1"/>
</dbReference>
<organism evidence="8 9">
    <name type="scientific">Pseudoduganella chitinolytica</name>
    <dbReference type="NCBI Taxonomy" id="34070"/>
    <lineage>
        <taxon>Bacteria</taxon>
        <taxon>Pseudomonadati</taxon>
        <taxon>Pseudomonadota</taxon>
        <taxon>Betaproteobacteria</taxon>
        <taxon>Burkholderiales</taxon>
        <taxon>Oxalobacteraceae</taxon>
        <taxon>Telluria group</taxon>
        <taxon>Pseudoduganella</taxon>
    </lineage>
</organism>
<dbReference type="SUPFAM" id="SSF50118">
    <property type="entry name" value="Cell growth inhibitor/plasmid maintenance toxic component"/>
    <property type="match status" value="1"/>
</dbReference>
<name>A0ABY8BAB9_9BURK</name>
<evidence type="ECO:0000256" key="7">
    <source>
        <dbReference type="ARBA" id="ARBA00033135"/>
    </source>
</evidence>
<evidence type="ECO:0000256" key="3">
    <source>
        <dbReference type="ARBA" id="ARBA00022491"/>
    </source>
</evidence>
<protein>
    <recommendedName>
        <fullName evidence="2">Toxin CcdB</fullName>
    </recommendedName>
    <alternativeName>
        <fullName evidence="7">Cytotoxic protein CcdB</fullName>
    </alternativeName>
    <alternativeName>
        <fullName evidence="6">Protein LetD</fullName>
    </alternativeName>
</protein>
<dbReference type="Gene3D" id="2.30.30.110">
    <property type="match status" value="1"/>
</dbReference>
<sequence>MARLLMARFDLYHNPGRNKAAIPYLLEVQSNVISGLATRLVIPLRALAGFPAATSPADLFPVINVEGTDCFLDTPQMGAIPVSELKQKAGTAQEHQFAVQTALDRVFGAW</sequence>
<evidence type="ECO:0000256" key="2">
    <source>
        <dbReference type="ARBA" id="ARBA00015075"/>
    </source>
</evidence>
<keyword evidence="9" id="KW-1185">Reference proteome</keyword>
<dbReference type="Proteomes" id="UP001216510">
    <property type="component" value="Chromosome"/>
</dbReference>
<keyword evidence="3" id="KW-0678">Repressor</keyword>
<evidence type="ECO:0000256" key="1">
    <source>
        <dbReference type="ARBA" id="ARBA00005230"/>
    </source>
</evidence>
<evidence type="ECO:0000256" key="5">
    <source>
        <dbReference type="ARBA" id="ARBA00023163"/>
    </source>
</evidence>
<proteinExistence type="inferred from homology"/>
<accession>A0ABY8BAB9</accession>
<keyword evidence="5" id="KW-0804">Transcription</keyword>